<dbReference type="Pfam" id="PF02371">
    <property type="entry name" value="Transposase_20"/>
    <property type="match status" value="1"/>
</dbReference>
<dbReference type="Proteomes" id="UP001139450">
    <property type="component" value="Unassembled WGS sequence"/>
</dbReference>
<dbReference type="NCBIfam" id="NF033542">
    <property type="entry name" value="transpos_IS110"/>
    <property type="match status" value="1"/>
</dbReference>
<dbReference type="PANTHER" id="PTHR33055">
    <property type="entry name" value="TRANSPOSASE FOR INSERTION SEQUENCE ELEMENT IS1111A"/>
    <property type="match status" value="1"/>
</dbReference>
<proteinExistence type="predicted"/>
<reference evidence="3" key="1">
    <citation type="submission" date="2022-04" db="EMBL/GenBank/DDBJ databases">
        <title>Mucilaginibacter sp. RS28 isolated from freshwater.</title>
        <authorList>
            <person name="Ko S.-R."/>
        </authorList>
    </citation>
    <scope>NUCLEOTIDE SEQUENCE</scope>
    <source>
        <strain evidence="3">RS28</strain>
    </source>
</reference>
<keyword evidence="4" id="KW-1185">Reference proteome</keyword>
<dbReference type="PANTHER" id="PTHR33055:SF13">
    <property type="entry name" value="TRANSPOSASE"/>
    <property type="match status" value="1"/>
</dbReference>
<dbReference type="GO" id="GO:0003677">
    <property type="term" value="F:DNA binding"/>
    <property type="evidence" value="ECO:0007669"/>
    <property type="project" value="InterPro"/>
</dbReference>
<feature type="domain" description="Transposase IS110-like N-terminal" evidence="1">
    <location>
        <begin position="18"/>
        <end position="162"/>
    </location>
</feature>
<name>A0A9X1WZ71_9SPHI</name>
<gene>
    <name evidence="3" type="ORF">MUY27_00340</name>
</gene>
<sequence length="406" mass="46122">MEKVNQQVSFLPQLERACGLDMHKEKIVAFISNKDGSNQALQEFGTFTFQLYQLKDWLLQNQVNHCLMESTGIYWISLYTVLSQAGINVTVANPTHIKQIPKRKTDRKDARWLCTLLLHGLVRPSFIPSQHQAALRDHCRNRLFYGRHQTKITNRILKILESNNIKLMSVISTLHSKTGLSIVRLLAVGITDKEQLLACAKGRVRSKKEQLLMALEGTLTEHHRLQLQMLLEDYDHVQKQVEILDGTISCIINEHYAQAVQCLDSISGIGAKSAEIIISEAGDDMSRFPTADHFTAWCGVAPGNNESAGKRKSSTVKKGNVYLRVAIITAAWAAVKMKDSYWHALFDKLRKRMKAQKAIVAIARRLLKVVYKTIVSLTPYEEKGIVHFLELQNQNIQYARFKQAMK</sequence>
<evidence type="ECO:0000313" key="4">
    <source>
        <dbReference type="Proteomes" id="UP001139450"/>
    </source>
</evidence>
<dbReference type="AlphaFoldDB" id="A0A9X1WZ71"/>
<dbReference type="RefSeq" id="WP_245127970.1">
    <property type="nucleotide sequence ID" value="NZ_JALJEJ010000001.1"/>
</dbReference>
<dbReference type="EMBL" id="JALJEJ010000001">
    <property type="protein sequence ID" value="MCJ8208133.1"/>
    <property type="molecule type" value="Genomic_DNA"/>
</dbReference>
<organism evidence="3 4">
    <name type="scientific">Mucilaginibacter straminoryzae</name>
    <dbReference type="NCBI Taxonomy" id="2932774"/>
    <lineage>
        <taxon>Bacteria</taxon>
        <taxon>Pseudomonadati</taxon>
        <taxon>Bacteroidota</taxon>
        <taxon>Sphingobacteriia</taxon>
        <taxon>Sphingobacteriales</taxon>
        <taxon>Sphingobacteriaceae</taxon>
        <taxon>Mucilaginibacter</taxon>
    </lineage>
</organism>
<dbReference type="InterPro" id="IPR047650">
    <property type="entry name" value="Transpos_IS110"/>
</dbReference>
<dbReference type="InterPro" id="IPR003346">
    <property type="entry name" value="Transposase_20"/>
</dbReference>
<dbReference type="Pfam" id="PF01548">
    <property type="entry name" value="DEDD_Tnp_IS110"/>
    <property type="match status" value="1"/>
</dbReference>
<dbReference type="GO" id="GO:0004803">
    <property type="term" value="F:transposase activity"/>
    <property type="evidence" value="ECO:0007669"/>
    <property type="project" value="InterPro"/>
</dbReference>
<dbReference type="InterPro" id="IPR002525">
    <property type="entry name" value="Transp_IS110-like_N"/>
</dbReference>
<comment type="caution">
    <text evidence="3">The sequence shown here is derived from an EMBL/GenBank/DDBJ whole genome shotgun (WGS) entry which is preliminary data.</text>
</comment>
<evidence type="ECO:0000259" key="2">
    <source>
        <dbReference type="Pfam" id="PF02371"/>
    </source>
</evidence>
<evidence type="ECO:0000259" key="1">
    <source>
        <dbReference type="Pfam" id="PF01548"/>
    </source>
</evidence>
<accession>A0A9X1WZ71</accession>
<evidence type="ECO:0000313" key="3">
    <source>
        <dbReference type="EMBL" id="MCJ8208133.1"/>
    </source>
</evidence>
<dbReference type="GO" id="GO:0006313">
    <property type="term" value="P:DNA transposition"/>
    <property type="evidence" value="ECO:0007669"/>
    <property type="project" value="InterPro"/>
</dbReference>
<protein>
    <submittedName>
        <fullName evidence="3">IS110 family transposase</fullName>
    </submittedName>
</protein>
<feature type="domain" description="Transposase IS116/IS110/IS902 C-terminal" evidence="2">
    <location>
        <begin position="261"/>
        <end position="344"/>
    </location>
</feature>